<feature type="compositionally biased region" description="Low complexity" evidence="2">
    <location>
        <begin position="735"/>
        <end position="749"/>
    </location>
</feature>
<dbReference type="CDD" id="cd09240">
    <property type="entry name" value="BRO1_Alix"/>
    <property type="match status" value="1"/>
</dbReference>
<feature type="domain" description="BRO1" evidence="3">
    <location>
        <begin position="3"/>
        <end position="392"/>
    </location>
</feature>
<keyword evidence="4" id="KW-1185">Reference proteome</keyword>
<dbReference type="PANTHER" id="PTHR23030:SF39">
    <property type="entry name" value="PROGRAMMED CELL DEATH 6-INTERACTING PROTEIN"/>
    <property type="match status" value="1"/>
</dbReference>
<evidence type="ECO:0000256" key="1">
    <source>
        <dbReference type="SAM" id="Coils"/>
    </source>
</evidence>
<organism evidence="4 5">
    <name type="scientific">Frankliniella occidentalis</name>
    <name type="common">Western flower thrips</name>
    <name type="synonym">Euthrips occidentalis</name>
    <dbReference type="NCBI Taxonomy" id="133901"/>
    <lineage>
        <taxon>Eukaryota</taxon>
        <taxon>Metazoa</taxon>
        <taxon>Ecdysozoa</taxon>
        <taxon>Arthropoda</taxon>
        <taxon>Hexapoda</taxon>
        <taxon>Insecta</taxon>
        <taxon>Pterygota</taxon>
        <taxon>Neoptera</taxon>
        <taxon>Paraneoptera</taxon>
        <taxon>Thysanoptera</taxon>
        <taxon>Terebrantia</taxon>
        <taxon>Thripoidea</taxon>
        <taxon>Thripidae</taxon>
        <taxon>Frankliniella</taxon>
    </lineage>
</organism>
<feature type="region of interest" description="Disordered" evidence="2">
    <location>
        <begin position="710"/>
        <end position="753"/>
    </location>
</feature>
<evidence type="ECO:0000313" key="5">
    <source>
        <dbReference type="RefSeq" id="XP_026290593.1"/>
    </source>
</evidence>
<protein>
    <submittedName>
        <fullName evidence="5">Programmed cell death 6-interacting protein</fullName>
    </submittedName>
</protein>
<feature type="coiled-coil region" evidence="1">
    <location>
        <begin position="544"/>
        <end position="571"/>
    </location>
</feature>
<dbReference type="GO" id="GO:0005768">
    <property type="term" value="C:endosome"/>
    <property type="evidence" value="ECO:0007669"/>
    <property type="project" value="TreeGrafter"/>
</dbReference>
<dbReference type="GeneID" id="113215192"/>
<gene>
    <name evidence="5" type="primary">LOC113215192</name>
</gene>
<dbReference type="InterPro" id="IPR004328">
    <property type="entry name" value="BRO1_dom"/>
</dbReference>
<dbReference type="Pfam" id="PF13949">
    <property type="entry name" value="ALIX_LYPXL_bnd"/>
    <property type="match status" value="1"/>
</dbReference>
<dbReference type="Gene3D" id="1.25.40.280">
    <property type="entry name" value="alix/aip1 like domains"/>
    <property type="match status" value="1"/>
</dbReference>
<evidence type="ECO:0000259" key="3">
    <source>
        <dbReference type="PROSITE" id="PS51180"/>
    </source>
</evidence>
<dbReference type="Gene3D" id="1.20.140.50">
    <property type="entry name" value="alix/aip1 like domains"/>
    <property type="match status" value="1"/>
</dbReference>
<dbReference type="Gene3D" id="1.20.120.560">
    <property type="entry name" value="alix/aip1 in complex with the ypdl late domain"/>
    <property type="match status" value="1"/>
</dbReference>
<evidence type="ECO:0000256" key="2">
    <source>
        <dbReference type="SAM" id="MobiDB-lite"/>
    </source>
</evidence>
<accession>A0A6J1TBC1</accession>
<dbReference type="CTD" id="43330"/>
<dbReference type="RefSeq" id="XP_026290593.1">
    <property type="nucleotide sequence ID" value="XM_026434808.2"/>
</dbReference>
<evidence type="ECO:0000313" key="4">
    <source>
        <dbReference type="Proteomes" id="UP000504606"/>
    </source>
</evidence>
<sequence>MADFIAAPLKKPTEVDIVKPLKNLISASYSTADNPEDYSDAINELSKIRNNAVWRVFEKYESSLEVIYGYYDQLCALEAKIPAHEVQIPFKWKDAFDKGTFFGGRISLTVSSLSYEKVCVLFNIAALQSAVASSQSLVSDEGLKLAAKLFQQSAGIFNHLKATVMLAIQQDPTPDLNPDALAALGAVMLAQAQEMFAQKAMHDNMKPAVIAKLCAQTEELYAEALKALQKEQLKPLWDRDWILLVAGKQASFHGLTEYFQGLVAHEDKAIGEEIARLEKAVELLKAGQQRSGRATLFEELTNKATRALNDAKKDNDFIYHERIPDYKNLTPVSKAAIAKALPLPKQFSQNFKDLFENLVPVTVHQAMAAYEVRKSEIINGEVTKLRDSTNMLNSILASLNLPAALEESVGGALPQSLVEKSNAVISVGGVDALNDQLTELPELLQRNRDILNEAERLLKQEQEQDDQLRERFKSWTRTPSVKLTETFRANLAKYREIINNAVLADKVVREKFESHSQCIKLLSQGANAINEAVPSASSAGVSSNSLAFRRLKELMEEVEIIKAERAAIESELKSATIDMKSTFLSALSQDGAINEVALSTESLGRAFGPLQHQVKDSLSKQEKIIGEIQTQHSDFIRERSANGGASAQREQMLMNLAAAHDAFMELQSNLKEGAKFYNDLTQLLVAFQNKISDFCFARKTEVNELLENIANEKPAEDTSEVKKAAPPRPPPPTTSPASTPASQAGPSTAGAPHLPYPSYPVGMPVPYGASSSVPYPSYVPPPMPQSFNPYAGMGGVPYPQQGYGGYPIPPQPQYPGYPPYQPMPPHQMPPHNPHQW</sequence>
<feature type="coiled-coil region" evidence="1">
    <location>
        <begin position="440"/>
        <end position="471"/>
    </location>
</feature>
<name>A0A6J1TBC1_FRAOC</name>
<feature type="compositionally biased region" description="Pro residues" evidence="2">
    <location>
        <begin position="807"/>
        <end position="836"/>
    </location>
</feature>
<dbReference type="SMART" id="SM01041">
    <property type="entry name" value="BRO1"/>
    <property type="match status" value="1"/>
</dbReference>
<dbReference type="Pfam" id="PF03097">
    <property type="entry name" value="BRO1"/>
    <property type="match status" value="1"/>
</dbReference>
<dbReference type="Proteomes" id="UP000504606">
    <property type="component" value="Unplaced"/>
</dbReference>
<dbReference type="InterPro" id="IPR025304">
    <property type="entry name" value="ALIX_V_dom"/>
</dbReference>
<dbReference type="PROSITE" id="PS51180">
    <property type="entry name" value="BRO1"/>
    <property type="match status" value="1"/>
</dbReference>
<proteinExistence type="predicted"/>
<reference evidence="5" key="1">
    <citation type="submission" date="2025-08" db="UniProtKB">
        <authorList>
            <consortium name="RefSeq"/>
        </authorList>
    </citation>
    <scope>IDENTIFICATION</scope>
    <source>
        <tissue evidence="5">Whole organism</tissue>
    </source>
</reference>
<dbReference type="AlphaFoldDB" id="A0A6J1TBC1"/>
<dbReference type="GO" id="GO:0000281">
    <property type="term" value="P:mitotic cytokinesis"/>
    <property type="evidence" value="ECO:0007669"/>
    <property type="project" value="TreeGrafter"/>
</dbReference>
<feature type="compositionally biased region" description="Basic and acidic residues" evidence="2">
    <location>
        <begin position="713"/>
        <end position="723"/>
    </location>
</feature>
<dbReference type="PANTHER" id="PTHR23030">
    <property type="entry name" value="PCD6 INTERACTING PROTEIN-RELATED"/>
    <property type="match status" value="1"/>
</dbReference>
<dbReference type="KEGG" id="foc:113215192"/>
<feature type="region of interest" description="Disordered" evidence="2">
    <location>
        <begin position="801"/>
        <end position="836"/>
    </location>
</feature>
<dbReference type="OrthoDB" id="2141925at2759"/>
<keyword evidence="1" id="KW-0175">Coiled coil</keyword>
<dbReference type="InterPro" id="IPR038499">
    <property type="entry name" value="BRO1_sf"/>
</dbReference>
<dbReference type="CDD" id="cd09235">
    <property type="entry name" value="V_Alix"/>
    <property type="match status" value="1"/>
</dbReference>
<dbReference type="FunFam" id="1.25.40.280:FF:000001">
    <property type="entry name" value="programmed cell death 6-interacting protein-like isoform X1"/>
    <property type="match status" value="1"/>
</dbReference>